<dbReference type="PANTHER" id="PTHR11635:SF152">
    <property type="entry name" value="CAMP-DEPENDENT PROTEIN KINASE TYPE I REGULATORY SUBUNIT-RELATED"/>
    <property type="match status" value="1"/>
</dbReference>
<dbReference type="OMA" id="QTHERLI"/>
<dbReference type="CDD" id="cd00038">
    <property type="entry name" value="CAP_ED"/>
    <property type="match status" value="1"/>
</dbReference>
<gene>
    <name evidence="2" type="ORF">PPRIM_AZ9-3.1.T0370042</name>
</gene>
<proteinExistence type="predicted"/>
<evidence type="ECO:0000313" key="2">
    <source>
        <dbReference type="EMBL" id="CAD8065008.1"/>
    </source>
</evidence>
<accession>A0A8S1LAW3</accession>
<reference evidence="2" key="1">
    <citation type="submission" date="2021-01" db="EMBL/GenBank/DDBJ databases">
        <authorList>
            <consortium name="Genoscope - CEA"/>
            <person name="William W."/>
        </authorList>
    </citation>
    <scope>NUCLEOTIDE SEQUENCE</scope>
</reference>
<organism evidence="2 3">
    <name type="scientific">Paramecium primaurelia</name>
    <dbReference type="NCBI Taxonomy" id="5886"/>
    <lineage>
        <taxon>Eukaryota</taxon>
        <taxon>Sar</taxon>
        <taxon>Alveolata</taxon>
        <taxon>Ciliophora</taxon>
        <taxon>Intramacronucleata</taxon>
        <taxon>Oligohymenophorea</taxon>
        <taxon>Peniculida</taxon>
        <taxon>Parameciidae</taxon>
        <taxon>Paramecium</taxon>
    </lineage>
</organism>
<protein>
    <recommendedName>
        <fullName evidence="1">Cyclic nucleotide-binding domain-containing protein</fullName>
    </recommendedName>
</protein>
<dbReference type="GO" id="GO:0005952">
    <property type="term" value="C:cAMP-dependent protein kinase complex"/>
    <property type="evidence" value="ECO:0007669"/>
    <property type="project" value="InterPro"/>
</dbReference>
<dbReference type="SMART" id="SM00100">
    <property type="entry name" value="cNMP"/>
    <property type="match status" value="1"/>
</dbReference>
<dbReference type="InterPro" id="IPR050503">
    <property type="entry name" value="cAMP-dep_PK_reg_su-like"/>
</dbReference>
<dbReference type="InterPro" id="IPR000595">
    <property type="entry name" value="cNMP-bd_dom"/>
</dbReference>
<sequence>MFLIKYTETLDHDIDDIDTVISLYQTHERLITENLIKIVLPSFKKIDFFEKHRPQEISLEDFIRKAIPYFRYEEYSFGEILYNIGDEKQKLFIILEGSAMEFIPIKKEHLIVQQCSTPVNQKSKRAARQIEIWELVMRMQYHNPLYWKGGQVQFQQNETYKVGQHFGDLQNDENAKETVIASSQLLCISMKKSDYKLLFGRELAQTRKNLDFFKNLFHNVSENKLLQFINFTKQTSYEPKQQLWQKGDEPKYMIFVIDGLVETYHYENINIGKSLIRRSKISIRTQSTGCLVGAEEIIQKVSNREYCCQCISKTEAFLIRKEQLPILIQKFYDIFRQMNLILSKNIQLTTERKKEIYKNNPSRDCRRLSLQNTPNKQISTENNFNENYYCTPRKLTQDKIRSSIKGALNLKEIVKENQQMSKSQSNFANTIYPIENQEHYEIMLRFISNAPQNQNTQIQNSGQFQHCLDKIKKKVYSKKFNSQKKFILSPQIQVSKINCQDINSQPVSPMPLDNAILRKKLQSRCFENNSNNKSTTTQIFSARQSQIDFETHQIEDTKSCAQFQNFFQITKPLFFVKSRDDRLLSQQTDRK</sequence>
<dbReference type="Proteomes" id="UP000688137">
    <property type="component" value="Unassembled WGS sequence"/>
</dbReference>
<dbReference type="AlphaFoldDB" id="A0A8S1LAW3"/>
<evidence type="ECO:0000259" key="1">
    <source>
        <dbReference type="PROSITE" id="PS50042"/>
    </source>
</evidence>
<dbReference type="EMBL" id="CAJJDM010000036">
    <property type="protein sequence ID" value="CAD8065008.1"/>
    <property type="molecule type" value="Genomic_DNA"/>
</dbReference>
<feature type="domain" description="Cyclic nucleotide-binding" evidence="1">
    <location>
        <begin position="216"/>
        <end position="345"/>
    </location>
</feature>
<dbReference type="GO" id="GO:0005829">
    <property type="term" value="C:cytosol"/>
    <property type="evidence" value="ECO:0007669"/>
    <property type="project" value="TreeGrafter"/>
</dbReference>
<dbReference type="GO" id="GO:0034236">
    <property type="term" value="F:protein kinase A catalytic subunit binding"/>
    <property type="evidence" value="ECO:0007669"/>
    <property type="project" value="TreeGrafter"/>
</dbReference>
<comment type="caution">
    <text evidence="2">The sequence shown here is derived from an EMBL/GenBank/DDBJ whole genome shotgun (WGS) entry which is preliminary data.</text>
</comment>
<name>A0A8S1LAW3_PARPR</name>
<keyword evidence="3" id="KW-1185">Reference proteome</keyword>
<evidence type="ECO:0000313" key="3">
    <source>
        <dbReference type="Proteomes" id="UP000688137"/>
    </source>
</evidence>
<dbReference type="GO" id="GO:0004862">
    <property type="term" value="F:cAMP-dependent protein kinase inhibitor activity"/>
    <property type="evidence" value="ECO:0007669"/>
    <property type="project" value="TreeGrafter"/>
</dbReference>
<dbReference type="PANTHER" id="PTHR11635">
    <property type="entry name" value="CAMP-DEPENDENT PROTEIN KINASE REGULATORY CHAIN"/>
    <property type="match status" value="1"/>
</dbReference>
<dbReference type="PROSITE" id="PS50042">
    <property type="entry name" value="CNMP_BINDING_3"/>
    <property type="match status" value="1"/>
</dbReference>
<dbReference type="GO" id="GO:0030552">
    <property type="term" value="F:cAMP binding"/>
    <property type="evidence" value="ECO:0007669"/>
    <property type="project" value="TreeGrafter"/>
</dbReference>